<name>A0AB73B4U8_CORFL</name>
<organism evidence="3 4">
    <name type="scientific">Corynebacterium flavescens</name>
    <dbReference type="NCBI Taxonomy" id="28028"/>
    <lineage>
        <taxon>Bacteria</taxon>
        <taxon>Bacillati</taxon>
        <taxon>Actinomycetota</taxon>
        <taxon>Actinomycetes</taxon>
        <taxon>Mycobacteriales</taxon>
        <taxon>Corynebacteriaceae</taxon>
        <taxon>Corynebacterium</taxon>
    </lineage>
</organism>
<dbReference type="PANTHER" id="PTHR37694">
    <property type="entry name" value="SLR8022 PROTEIN"/>
    <property type="match status" value="1"/>
</dbReference>
<sequence length="118" mass="12224">MSSLDEGIFTLETGLPLSTGVGDLEKNNPAPAGGYSPKRIYDSDKLGVTHVAFDAGIELPEHSAPVPIVVQIAQGAVEFHAGGVVHRLSSGSVLHLGAGVPHSVHSVEPSHVIVTFLK</sequence>
<dbReference type="GO" id="GO:0003677">
    <property type="term" value="F:DNA binding"/>
    <property type="evidence" value="ECO:0007669"/>
    <property type="project" value="UniProtKB-KW"/>
</dbReference>
<gene>
    <name evidence="3" type="ORF">CFL01nite_04300</name>
</gene>
<comment type="caution">
    <text evidence="3">The sequence shown here is derived from an EMBL/GenBank/DDBJ whole genome shotgun (WGS) entry which is preliminary data.</text>
</comment>
<dbReference type="EMBL" id="BJNB01000004">
    <property type="protein sequence ID" value="GEB96935.1"/>
    <property type="molecule type" value="Genomic_DNA"/>
</dbReference>
<evidence type="ECO:0000256" key="1">
    <source>
        <dbReference type="ARBA" id="ARBA00023125"/>
    </source>
</evidence>
<evidence type="ECO:0000259" key="2">
    <source>
        <dbReference type="Pfam" id="PF02311"/>
    </source>
</evidence>
<dbReference type="InterPro" id="IPR003313">
    <property type="entry name" value="AraC-bd"/>
</dbReference>
<dbReference type="PANTHER" id="PTHR37694:SF1">
    <property type="entry name" value="SLR8022 PROTEIN"/>
    <property type="match status" value="1"/>
</dbReference>
<dbReference type="CDD" id="cd02230">
    <property type="entry name" value="cupin_HP0902-like"/>
    <property type="match status" value="1"/>
</dbReference>
<dbReference type="AlphaFoldDB" id="A0AB73B4U8"/>
<dbReference type="InterPro" id="IPR014710">
    <property type="entry name" value="RmlC-like_jellyroll"/>
</dbReference>
<dbReference type="Gene3D" id="2.60.120.10">
    <property type="entry name" value="Jelly Rolls"/>
    <property type="match status" value="1"/>
</dbReference>
<protein>
    <recommendedName>
        <fullName evidence="2">AraC-type arabinose-binding/dimerisation domain-containing protein</fullName>
    </recommendedName>
</protein>
<evidence type="ECO:0000313" key="3">
    <source>
        <dbReference type="EMBL" id="GEB96935.1"/>
    </source>
</evidence>
<dbReference type="Pfam" id="PF02311">
    <property type="entry name" value="AraC_binding"/>
    <property type="match status" value="1"/>
</dbReference>
<dbReference type="GeneID" id="82881258"/>
<feature type="domain" description="AraC-type arabinose-binding/dimerisation" evidence="2">
    <location>
        <begin position="60"/>
        <end position="108"/>
    </location>
</feature>
<dbReference type="GO" id="GO:0006355">
    <property type="term" value="P:regulation of DNA-templated transcription"/>
    <property type="evidence" value="ECO:0007669"/>
    <property type="project" value="InterPro"/>
</dbReference>
<dbReference type="RefSeq" id="WP_075730600.1">
    <property type="nucleotide sequence ID" value="NZ_BJNB01000004.1"/>
</dbReference>
<evidence type="ECO:0000313" key="4">
    <source>
        <dbReference type="Proteomes" id="UP000315353"/>
    </source>
</evidence>
<dbReference type="Proteomes" id="UP000315353">
    <property type="component" value="Unassembled WGS sequence"/>
</dbReference>
<proteinExistence type="predicted"/>
<accession>A0AB73B4U8</accession>
<dbReference type="InterPro" id="IPR011051">
    <property type="entry name" value="RmlC_Cupin_sf"/>
</dbReference>
<keyword evidence="1" id="KW-0238">DNA-binding</keyword>
<dbReference type="SUPFAM" id="SSF51182">
    <property type="entry name" value="RmlC-like cupins"/>
    <property type="match status" value="1"/>
</dbReference>
<reference evidence="3 4" key="1">
    <citation type="submission" date="2019-06" db="EMBL/GenBank/DDBJ databases">
        <title>Whole genome shotgun sequence of Corynebacterium flavescens NBRC 14136.</title>
        <authorList>
            <person name="Hosoyama A."/>
            <person name="Uohara A."/>
            <person name="Ohji S."/>
            <person name="Ichikawa N."/>
        </authorList>
    </citation>
    <scope>NUCLEOTIDE SEQUENCE [LARGE SCALE GENOMIC DNA]</scope>
    <source>
        <strain evidence="3 4">NBRC 14136</strain>
    </source>
</reference>